<name>A0ABY7JYA3_9ACTN</name>
<evidence type="ECO:0000313" key="10">
    <source>
        <dbReference type="EMBL" id="WAX57550.1"/>
    </source>
</evidence>
<protein>
    <submittedName>
        <fullName evidence="10">ABC transporter permease</fullName>
    </submittedName>
</protein>
<reference evidence="10" key="1">
    <citation type="submission" date="2022-05" db="EMBL/GenBank/DDBJ databases">
        <title>Jatrophihabitans sp. SB3-54 whole genome sequence.</title>
        <authorList>
            <person name="Suh M.K."/>
            <person name="Eom M.K."/>
            <person name="Kim J.S."/>
            <person name="Kim H.S."/>
            <person name="Do H.E."/>
            <person name="Shin Y.K."/>
            <person name="Lee J.-S."/>
        </authorList>
    </citation>
    <scope>NUCLEOTIDE SEQUENCE</scope>
    <source>
        <strain evidence="10">SB3-54</strain>
    </source>
</reference>
<feature type="transmembrane region" description="Helical" evidence="8">
    <location>
        <begin position="105"/>
        <end position="126"/>
    </location>
</feature>
<evidence type="ECO:0000256" key="4">
    <source>
        <dbReference type="ARBA" id="ARBA00022475"/>
    </source>
</evidence>
<organism evidence="10 11">
    <name type="scientific">Jatrophihabitans cynanchi</name>
    <dbReference type="NCBI Taxonomy" id="2944128"/>
    <lineage>
        <taxon>Bacteria</taxon>
        <taxon>Bacillati</taxon>
        <taxon>Actinomycetota</taxon>
        <taxon>Actinomycetes</taxon>
        <taxon>Jatrophihabitantales</taxon>
        <taxon>Jatrophihabitantaceae</taxon>
        <taxon>Jatrophihabitans</taxon>
    </lineage>
</organism>
<keyword evidence="4" id="KW-1003">Cell membrane</keyword>
<dbReference type="InterPro" id="IPR035906">
    <property type="entry name" value="MetI-like_sf"/>
</dbReference>
<evidence type="ECO:0000256" key="2">
    <source>
        <dbReference type="ARBA" id="ARBA00007069"/>
    </source>
</evidence>
<keyword evidence="6 8" id="KW-1133">Transmembrane helix</keyword>
<evidence type="ECO:0000256" key="8">
    <source>
        <dbReference type="SAM" id="Phobius"/>
    </source>
</evidence>
<dbReference type="PANTHER" id="PTHR42929:SF1">
    <property type="entry name" value="INNER MEMBRANE ABC TRANSPORTER PERMEASE PROTEIN YDCU-RELATED"/>
    <property type="match status" value="1"/>
</dbReference>
<keyword evidence="5 8" id="KW-0812">Transmembrane</keyword>
<evidence type="ECO:0000259" key="9">
    <source>
        <dbReference type="PROSITE" id="PS50928"/>
    </source>
</evidence>
<keyword evidence="11" id="KW-1185">Reference proteome</keyword>
<proteinExistence type="inferred from homology"/>
<dbReference type="EMBL" id="CP097463">
    <property type="protein sequence ID" value="WAX57550.1"/>
    <property type="molecule type" value="Genomic_DNA"/>
</dbReference>
<dbReference type="InterPro" id="IPR000515">
    <property type="entry name" value="MetI-like"/>
</dbReference>
<feature type="transmembrane region" description="Helical" evidence="8">
    <location>
        <begin position="12"/>
        <end position="35"/>
    </location>
</feature>
<dbReference type="PROSITE" id="PS50928">
    <property type="entry name" value="ABC_TM1"/>
    <property type="match status" value="1"/>
</dbReference>
<evidence type="ECO:0000256" key="6">
    <source>
        <dbReference type="ARBA" id="ARBA00022989"/>
    </source>
</evidence>
<feature type="transmembrane region" description="Helical" evidence="8">
    <location>
        <begin position="72"/>
        <end position="93"/>
    </location>
</feature>
<feature type="transmembrane region" description="Helical" evidence="8">
    <location>
        <begin position="160"/>
        <end position="181"/>
    </location>
</feature>
<keyword evidence="3" id="KW-0813">Transport</keyword>
<evidence type="ECO:0000313" key="11">
    <source>
        <dbReference type="Proteomes" id="UP001164693"/>
    </source>
</evidence>
<comment type="subcellular location">
    <subcellularLocation>
        <location evidence="1">Cell membrane</location>
        <topology evidence="1">Multi-pass membrane protein</topology>
    </subcellularLocation>
</comment>
<dbReference type="RefSeq" id="WP_269444094.1">
    <property type="nucleotide sequence ID" value="NZ_CP097463.1"/>
</dbReference>
<dbReference type="Proteomes" id="UP001164693">
    <property type="component" value="Chromosome"/>
</dbReference>
<evidence type="ECO:0000256" key="3">
    <source>
        <dbReference type="ARBA" id="ARBA00022448"/>
    </source>
</evidence>
<feature type="transmembrane region" description="Helical" evidence="8">
    <location>
        <begin position="202"/>
        <end position="224"/>
    </location>
</feature>
<comment type="similarity">
    <text evidence="2">Belongs to the binding-protein-dependent transport system permease family. CysTW subfamily.</text>
</comment>
<evidence type="ECO:0000256" key="5">
    <source>
        <dbReference type="ARBA" id="ARBA00022692"/>
    </source>
</evidence>
<evidence type="ECO:0000256" key="1">
    <source>
        <dbReference type="ARBA" id="ARBA00004651"/>
    </source>
</evidence>
<sequence>MSARSIRARLAPYWLVLPAWLWLVIFFVVPTLVMLSVSTMTGNLLDGFKQTFAWHTYSDGWSRYHIQFIRSIVYGLVATVICLVIAYPVAYWIAFRGGRHKSSLLFLLLLPFFVSFVIRTQSWNFILSDNGILLGPLKHLSLFGWHPIGKDFALLQTSTAVVGGLVYNFLPFMVLPIYVALERVDPALLEASSDLYASKTASFLRVVFPLSVPGVFAGVLLTFVPVASDFVNATILGGTKTTMIGNIIQTEYFTNSDYPTAAALSFILMGALLVGIFIYAKALGTDDVLDMAAR</sequence>
<dbReference type="SUPFAM" id="SSF161098">
    <property type="entry name" value="MetI-like"/>
    <property type="match status" value="1"/>
</dbReference>
<keyword evidence="7 8" id="KW-0472">Membrane</keyword>
<gene>
    <name evidence="10" type="ORF">M6B22_01990</name>
</gene>
<accession>A0ABY7JYA3</accession>
<dbReference type="Gene3D" id="1.10.3720.10">
    <property type="entry name" value="MetI-like"/>
    <property type="match status" value="1"/>
</dbReference>
<dbReference type="PANTHER" id="PTHR42929">
    <property type="entry name" value="INNER MEMBRANE ABC TRANSPORTER PERMEASE PROTEIN YDCU-RELATED-RELATED"/>
    <property type="match status" value="1"/>
</dbReference>
<feature type="transmembrane region" description="Helical" evidence="8">
    <location>
        <begin position="261"/>
        <end position="280"/>
    </location>
</feature>
<dbReference type="CDD" id="cd06261">
    <property type="entry name" value="TM_PBP2"/>
    <property type="match status" value="1"/>
</dbReference>
<evidence type="ECO:0000256" key="7">
    <source>
        <dbReference type="ARBA" id="ARBA00023136"/>
    </source>
</evidence>
<feature type="domain" description="ABC transmembrane type-1" evidence="9">
    <location>
        <begin position="68"/>
        <end position="279"/>
    </location>
</feature>